<dbReference type="InterPro" id="IPR025287">
    <property type="entry name" value="WAK_GUB"/>
</dbReference>
<keyword evidence="3" id="KW-0808">Transferase</keyword>
<evidence type="ECO:0000256" key="3">
    <source>
        <dbReference type="ARBA" id="ARBA00022679"/>
    </source>
</evidence>
<keyword evidence="9 13" id="KW-1133">Transmembrane helix</keyword>
<evidence type="ECO:0000256" key="7">
    <source>
        <dbReference type="ARBA" id="ARBA00022777"/>
    </source>
</evidence>
<dbReference type="GO" id="GO:0005524">
    <property type="term" value="F:ATP binding"/>
    <property type="evidence" value="ECO:0007669"/>
    <property type="project" value="UniProtKB-UniRule"/>
</dbReference>
<feature type="domain" description="Protein kinase" evidence="15">
    <location>
        <begin position="308"/>
        <end position="597"/>
    </location>
</feature>
<evidence type="ECO:0000256" key="14">
    <source>
        <dbReference type="SAM" id="SignalP"/>
    </source>
</evidence>
<evidence type="ECO:0000256" key="10">
    <source>
        <dbReference type="ARBA" id="ARBA00023136"/>
    </source>
</evidence>
<gene>
    <name evidence="16" type="ORF">C5167_032051</name>
</gene>
<feature type="chain" id="PRO_5021377217" description="Protein kinase domain-containing protein" evidence="14">
    <location>
        <begin position="29"/>
        <end position="599"/>
    </location>
</feature>
<dbReference type="EMBL" id="CM010721">
    <property type="protein sequence ID" value="RZC68959.1"/>
    <property type="molecule type" value="Genomic_DNA"/>
</dbReference>
<name>A0A4Y7KAK2_PAPSO</name>
<keyword evidence="10 13" id="KW-0472">Membrane</keyword>
<comment type="subcellular location">
    <subcellularLocation>
        <location evidence="1">Membrane</location>
        <topology evidence="1">Single-pass type I membrane protein</topology>
    </subcellularLocation>
</comment>
<reference evidence="16 17" key="1">
    <citation type="journal article" date="2018" name="Science">
        <title>The opium poppy genome and morphinan production.</title>
        <authorList>
            <person name="Guo L."/>
            <person name="Winzer T."/>
            <person name="Yang X."/>
            <person name="Li Y."/>
            <person name="Ning Z."/>
            <person name="He Z."/>
            <person name="Teodor R."/>
            <person name="Lu Y."/>
            <person name="Bowser T.A."/>
            <person name="Graham I.A."/>
            <person name="Ye K."/>
        </authorList>
    </citation>
    <scope>NUCLEOTIDE SEQUENCE [LARGE SCALE GENOMIC DNA]</scope>
    <source>
        <strain evidence="17">cv. HN1</strain>
        <tissue evidence="16">Leaves</tissue>
    </source>
</reference>
<organism evidence="16 17">
    <name type="scientific">Papaver somniferum</name>
    <name type="common">Opium poppy</name>
    <dbReference type="NCBI Taxonomy" id="3469"/>
    <lineage>
        <taxon>Eukaryota</taxon>
        <taxon>Viridiplantae</taxon>
        <taxon>Streptophyta</taxon>
        <taxon>Embryophyta</taxon>
        <taxon>Tracheophyta</taxon>
        <taxon>Spermatophyta</taxon>
        <taxon>Magnoliopsida</taxon>
        <taxon>Ranunculales</taxon>
        <taxon>Papaveraceae</taxon>
        <taxon>Papaveroideae</taxon>
        <taxon>Papaver</taxon>
    </lineage>
</organism>
<dbReference type="SMART" id="SM00220">
    <property type="entry name" value="S_TKc"/>
    <property type="match status" value="1"/>
</dbReference>
<dbReference type="InterPro" id="IPR000719">
    <property type="entry name" value="Prot_kinase_dom"/>
</dbReference>
<dbReference type="Proteomes" id="UP000316621">
    <property type="component" value="Chromosome 7"/>
</dbReference>
<evidence type="ECO:0000313" key="16">
    <source>
        <dbReference type="EMBL" id="RZC68959.1"/>
    </source>
</evidence>
<dbReference type="OMA" id="TECFICP"/>
<dbReference type="Pfam" id="PF13947">
    <property type="entry name" value="GUB_WAK_bind"/>
    <property type="match status" value="1"/>
</dbReference>
<dbReference type="InterPro" id="IPR001245">
    <property type="entry name" value="Ser-Thr/Tyr_kinase_cat_dom"/>
</dbReference>
<dbReference type="Pfam" id="PF07714">
    <property type="entry name" value="PK_Tyr_Ser-Thr"/>
    <property type="match status" value="1"/>
</dbReference>
<evidence type="ECO:0000256" key="5">
    <source>
        <dbReference type="ARBA" id="ARBA00022729"/>
    </source>
</evidence>
<dbReference type="PANTHER" id="PTHR27009">
    <property type="entry name" value="RUST RESISTANCE KINASE LR10-RELATED"/>
    <property type="match status" value="1"/>
</dbReference>
<dbReference type="STRING" id="3469.A0A4Y7KAK2"/>
<evidence type="ECO:0000259" key="15">
    <source>
        <dbReference type="PROSITE" id="PS50011"/>
    </source>
</evidence>
<evidence type="ECO:0000256" key="8">
    <source>
        <dbReference type="ARBA" id="ARBA00022840"/>
    </source>
</evidence>
<feature type="binding site" evidence="12">
    <location>
        <position position="336"/>
    </location>
    <ligand>
        <name>ATP</name>
        <dbReference type="ChEBI" id="CHEBI:30616"/>
    </ligand>
</feature>
<dbReference type="SUPFAM" id="SSF56112">
    <property type="entry name" value="Protein kinase-like (PK-like)"/>
    <property type="match status" value="1"/>
</dbReference>
<feature type="signal peptide" evidence="14">
    <location>
        <begin position="1"/>
        <end position="28"/>
    </location>
</feature>
<proteinExistence type="predicted"/>
<evidence type="ECO:0000256" key="9">
    <source>
        <dbReference type="ARBA" id="ARBA00022989"/>
    </source>
</evidence>
<dbReference type="InterPro" id="IPR011009">
    <property type="entry name" value="Kinase-like_dom_sf"/>
</dbReference>
<feature type="transmembrane region" description="Helical" evidence="13">
    <location>
        <begin position="247"/>
        <end position="267"/>
    </location>
</feature>
<dbReference type="AlphaFoldDB" id="A0A4Y7KAK2"/>
<dbReference type="PROSITE" id="PS50011">
    <property type="entry name" value="PROTEIN_KINASE_DOM"/>
    <property type="match status" value="1"/>
</dbReference>
<dbReference type="FunFam" id="3.30.200.20:FF:000178">
    <property type="entry name" value="serine/threonine-protein kinase PBS1-like"/>
    <property type="match status" value="1"/>
</dbReference>
<evidence type="ECO:0000256" key="2">
    <source>
        <dbReference type="ARBA" id="ARBA00022527"/>
    </source>
</evidence>
<dbReference type="Gene3D" id="1.10.510.10">
    <property type="entry name" value="Transferase(Phosphotransferase) domain 1"/>
    <property type="match status" value="1"/>
</dbReference>
<evidence type="ECO:0000313" key="17">
    <source>
        <dbReference type="Proteomes" id="UP000316621"/>
    </source>
</evidence>
<evidence type="ECO:0000256" key="1">
    <source>
        <dbReference type="ARBA" id="ARBA00004479"/>
    </source>
</evidence>
<dbReference type="PROSITE" id="PS00108">
    <property type="entry name" value="PROTEIN_KINASE_ST"/>
    <property type="match status" value="1"/>
</dbReference>
<dbReference type="Gene3D" id="3.30.200.20">
    <property type="entry name" value="Phosphorylase Kinase, domain 1"/>
    <property type="match status" value="1"/>
</dbReference>
<keyword evidence="6 12" id="KW-0547">Nucleotide-binding</keyword>
<evidence type="ECO:0000256" key="6">
    <source>
        <dbReference type="ARBA" id="ARBA00022741"/>
    </source>
</evidence>
<dbReference type="InterPro" id="IPR008271">
    <property type="entry name" value="Ser/Thr_kinase_AS"/>
</dbReference>
<keyword evidence="2" id="KW-0723">Serine/threonine-protein kinase</keyword>
<dbReference type="GO" id="GO:0030247">
    <property type="term" value="F:polysaccharide binding"/>
    <property type="evidence" value="ECO:0007669"/>
    <property type="project" value="InterPro"/>
</dbReference>
<evidence type="ECO:0000256" key="13">
    <source>
        <dbReference type="SAM" id="Phobius"/>
    </source>
</evidence>
<dbReference type="InterPro" id="IPR045874">
    <property type="entry name" value="LRK10/LRL21-25-like"/>
</dbReference>
<sequence>MRSSREKAVKFSIIHFIMILQHIAVSSSSKDACRSFSCGSLQIRFPFYLKDKQPNYCGYPGFELSCTKTKETVVELPFSGTFFVKFINYTSQTIEIYDQKGCIPQRYIAGFNISHNIPFKTQYENYTIFNCSGYMEDRPVYSYKRIDCLSSPSSTFKVFALNEHESIATNLPSHCELLAASIAWPLRFPFDGDYNVNLGSLVMNWNEPQCSNCETNGRICGYYHHNSSHAIGCFRKPKEKKLVGTKIAISVSVGLFIIVLLVLIIFIKIRKEADKEEKENQLRIEQFLENNALKPTRYSHVELKKMTNKFQTKLGHGGYGSVFEGNLTNGIQVAVKILDNSVGSNSGEEFVNEVGTIGRIHHLNVVRILGFCVEGSTRALIYEFMKNKSLDKFIFPSGKDKTLINLGWAKLQEIATGIARGMEYLHQGCDQRILHFDIKPQNILLDHNFTPKISDFGLAKLCSKDTFITISMAAARGTMGYIAPEVFSRNFGIVSYKSDVYSFGMLLLEMVEGKKNTEITMETHGDKEYSSEKVYNRLNRGEDLGIEVEAKDLEIVKKLITVALWCIQWNPIDRPSMNDVLHMLEGSTRIFPCHPILSP</sequence>
<dbReference type="GO" id="GO:0016020">
    <property type="term" value="C:membrane"/>
    <property type="evidence" value="ECO:0007669"/>
    <property type="project" value="UniProtKB-SubCell"/>
</dbReference>
<keyword evidence="8 12" id="KW-0067">ATP-binding</keyword>
<dbReference type="PROSITE" id="PS00107">
    <property type="entry name" value="PROTEIN_KINASE_ATP"/>
    <property type="match status" value="1"/>
</dbReference>
<evidence type="ECO:0000256" key="12">
    <source>
        <dbReference type="PROSITE-ProRule" id="PRU10141"/>
    </source>
</evidence>
<keyword evidence="7" id="KW-0418">Kinase</keyword>
<dbReference type="GO" id="GO:0004674">
    <property type="term" value="F:protein serine/threonine kinase activity"/>
    <property type="evidence" value="ECO:0007669"/>
    <property type="project" value="UniProtKB-KW"/>
</dbReference>
<protein>
    <recommendedName>
        <fullName evidence="15">Protein kinase domain-containing protein</fullName>
    </recommendedName>
</protein>
<evidence type="ECO:0000256" key="11">
    <source>
        <dbReference type="ARBA" id="ARBA00023180"/>
    </source>
</evidence>
<keyword evidence="4 13" id="KW-0812">Transmembrane</keyword>
<accession>A0A4Y7KAK2</accession>
<evidence type="ECO:0000256" key="4">
    <source>
        <dbReference type="ARBA" id="ARBA00022692"/>
    </source>
</evidence>
<dbReference type="FunFam" id="1.10.510.10:FF:000590">
    <property type="entry name" value="PR5-like receptor kinase"/>
    <property type="match status" value="1"/>
</dbReference>
<dbReference type="Gramene" id="RZC68959">
    <property type="protein sequence ID" value="RZC68959"/>
    <property type="gene ID" value="C5167_032051"/>
</dbReference>
<keyword evidence="17" id="KW-1185">Reference proteome</keyword>
<dbReference type="InterPro" id="IPR017441">
    <property type="entry name" value="Protein_kinase_ATP_BS"/>
</dbReference>
<keyword evidence="11" id="KW-0325">Glycoprotein</keyword>
<keyword evidence="5 14" id="KW-0732">Signal</keyword>